<reference evidence="2 3" key="1">
    <citation type="journal article" date="2016" name="Nat. Commun.">
        <title>Thousands of microbial genomes shed light on interconnected biogeochemical processes in an aquifer system.</title>
        <authorList>
            <person name="Anantharaman K."/>
            <person name="Brown C.T."/>
            <person name="Hug L.A."/>
            <person name="Sharon I."/>
            <person name="Castelle C.J."/>
            <person name="Probst A.J."/>
            <person name="Thomas B.C."/>
            <person name="Singh A."/>
            <person name="Wilkins M.J."/>
            <person name="Karaoz U."/>
            <person name="Brodie E.L."/>
            <person name="Williams K.H."/>
            <person name="Hubbard S.S."/>
            <person name="Banfield J.F."/>
        </authorList>
    </citation>
    <scope>NUCLEOTIDE SEQUENCE [LARGE SCALE GENOMIC DNA]</scope>
</reference>
<dbReference type="AlphaFoldDB" id="A0A1F7JB78"/>
<dbReference type="SUPFAM" id="SSF160369">
    <property type="entry name" value="Ribosomal protein L10-like"/>
    <property type="match status" value="1"/>
</dbReference>
<sequence length="64" mass="7180">MSLLDKSLYSQAETEKIAKLPGRTELLGKIIGSMKSPMSKFVYAMKFNTNKFVYILKAKTSQSS</sequence>
<dbReference type="STRING" id="1802069.A2970_02055"/>
<dbReference type="InterPro" id="IPR043141">
    <property type="entry name" value="Ribosomal_uL10-like_sf"/>
</dbReference>
<gene>
    <name evidence="2" type="ORF">A2970_02055</name>
</gene>
<evidence type="ECO:0000256" key="1">
    <source>
        <dbReference type="ARBA" id="ARBA00008889"/>
    </source>
</evidence>
<comment type="caution">
    <text evidence="2">The sequence shown here is derived from an EMBL/GenBank/DDBJ whole genome shotgun (WGS) entry which is preliminary data.</text>
</comment>
<dbReference type="Proteomes" id="UP000178857">
    <property type="component" value="Unassembled WGS sequence"/>
</dbReference>
<protein>
    <submittedName>
        <fullName evidence="2">Uncharacterized protein</fullName>
    </submittedName>
</protein>
<comment type="similarity">
    <text evidence="1">Belongs to the universal ribosomal protein uL10 family.</text>
</comment>
<organism evidence="2 3">
    <name type="scientific">Candidatus Roizmanbacteria bacterium RIFCSPLOWO2_01_FULL_44_13</name>
    <dbReference type="NCBI Taxonomy" id="1802069"/>
    <lineage>
        <taxon>Bacteria</taxon>
        <taxon>Candidatus Roizmaniibacteriota</taxon>
    </lineage>
</organism>
<accession>A0A1F7JB78</accession>
<proteinExistence type="inferred from homology"/>
<dbReference type="Gene3D" id="6.10.250.290">
    <property type="match status" value="1"/>
</dbReference>
<evidence type="ECO:0000313" key="3">
    <source>
        <dbReference type="Proteomes" id="UP000178857"/>
    </source>
</evidence>
<dbReference type="EMBL" id="MGAT01000012">
    <property type="protein sequence ID" value="OGK52877.1"/>
    <property type="molecule type" value="Genomic_DNA"/>
</dbReference>
<evidence type="ECO:0000313" key="2">
    <source>
        <dbReference type="EMBL" id="OGK52877.1"/>
    </source>
</evidence>
<name>A0A1F7JB78_9BACT</name>